<dbReference type="InterPro" id="IPR032876">
    <property type="entry name" value="J_dom"/>
</dbReference>
<evidence type="ECO:0000259" key="1">
    <source>
        <dbReference type="Pfam" id="PF13547"/>
    </source>
</evidence>
<dbReference type="AlphaFoldDB" id="Q217Q3"/>
<dbReference type="CDD" id="cd19607">
    <property type="entry name" value="GTA_TIM-barrel-like"/>
    <property type="match status" value="1"/>
</dbReference>
<dbReference type="EMBL" id="CP000301">
    <property type="protein sequence ID" value="ABD87383.1"/>
    <property type="molecule type" value="Genomic_DNA"/>
</dbReference>
<dbReference type="STRING" id="316056.RPC_1824"/>
<dbReference type="eggNOG" id="COG3391">
    <property type="taxonomic scope" value="Bacteria"/>
</dbReference>
<protein>
    <submittedName>
        <fullName evidence="4">Gene transfer agent (GTA) orfg15</fullName>
    </submittedName>
</protein>
<dbReference type="RefSeq" id="WP_011472287.1">
    <property type="nucleotide sequence ID" value="NC_007925.1"/>
</dbReference>
<dbReference type="InterPro" id="IPR056490">
    <property type="entry name" value="Rcc01698_C"/>
</dbReference>
<reference evidence="4" key="1">
    <citation type="submission" date="2006-03" db="EMBL/GenBank/DDBJ databases">
        <title>Complete sequence of Rhodopseudomonas palustris BisB18.</title>
        <authorList>
            <consortium name="US DOE Joint Genome Institute"/>
            <person name="Copeland A."/>
            <person name="Lucas S."/>
            <person name="Lapidus A."/>
            <person name="Barry K."/>
            <person name="Detter J.C."/>
            <person name="Glavina del Rio T."/>
            <person name="Hammon N."/>
            <person name="Israni S."/>
            <person name="Dalin E."/>
            <person name="Tice H."/>
            <person name="Pitluck S."/>
            <person name="Chain P."/>
            <person name="Malfatti S."/>
            <person name="Shin M."/>
            <person name="Vergez L."/>
            <person name="Schmutz J."/>
            <person name="Larimer F."/>
            <person name="Land M."/>
            <person name="Hauser L."/>
            <person name="Pelletier D.A."/>
            <person name="Kyrpides N."/>
            <person name="Anderson I."/>
            <person name="Oda Y."/>
            <person name="Harwood C.S."/>
            <person name="Richardson P."/>
        </authorList>
    </citation>
    <scope>NUCLEOTIDE SEQUENCE [LARGE SCALE GENOMIC DNA]</scope>
    <source>
        <strain evidence="4">BisB18</strain>
    </source>
</reference>
<dbReference type="Gene3D" id="3.20.20.80">
    <property type="entry name" value="Glycosidases"/>
    <property type="match status" value="1"/>
</dbReference>
<name>Q217Q3_RHOPB</name>
<feature type="domain" description="Rcc01698-like C-terminal" evidence="3">
    <location>
        <begin position="1026"/>
        <end position="1125"/>
    </location>
</feature>
<sequence>MAALVLSIAGGAGGALFGPVGAIAGRIAGALVGNAIDQSVFGSDRRVEGPRLADLEVMASTEGAPIPRVYGRARLSGQVIWATDLEEVVSSDTSSSSGKGMSGPSTTTTTYSYFANFAVGLCEGVIGRVARIWADGKPLDLAHLNVRVHRGTEQQGPDELIVAKEGAANAPAYRGLAYVVFERLPLKDFGNRIPQLSFEIVRPIGALEQMVRAMTLIPGTTEFGYEPSAMVRSAGLGASAQENRHVSHAVCDVAAALDDLQGICPNLERVALVVAWFGSDLRAGQCLVRPGVENASKRTSPMIWSVDGVSRAAAPVVSQVNGRPAYGGTPSDDSVVHLIRELKARGLKVTFYPFVMMDIPAGNGLPDPWSGAASQPPYPWRGRITCDPAPGRPGSPQGTAAAASQVQHFFTGGTWNYRRMVLHYARLAASAGGVDAFLIGSELKALTRVRSGAGVYPAVQALLSLAAEVKAIVGGTLVTYGADWTEYGADAVTPDASELRFPLDPLWASPAIGAVGIDYYAPLSDWRDGAAHRDAAFAASIYDRSYLAGNVRGGEGYDWYYADDAARAAQARAPITDGRGKPWAFRVKDLWAWWSNAHYERTGGGEVSAPTAWVPRSKPIWITEVGCPAVDKGANQPSVFPDPKSSENFVPYFSSGERDDLMQRRYLEALIAAFDPAFGAGEAQNPVSPIYGGRMVEVSAIHLWTWDARPYPVFPAADDVWGDAANWSTGHWLSGRLGGAPLDALLAALLRDAGVTGVDSSALREICDGYVVDRPMSPRAMIEPLAAAYAFDAHAAEGVLRFVPRGGLPVAELGEDDLVLPDNGAPSRLTRAQETELPREVALGFSDALADYRRSAVTSRRLAGGANRMVQSDLAVISNAAAAKRRAEIFLQDLWAGRETAQFALGLDRLALAPGDVVALTLAGRRRLFEIDELVDTTARQIKARSIDPEVFAAPLPAVSPRRPTIPPALGPVLALPLDLPSLDAATPATLTRLAVCANPWPGAVTVWSSSDGASYTPIAVAAAPATVGETLDPLPAAVPARWDRAGRFRVRLASGSLSSASDARVLEGANAAALQTPSGDWEIVQFANAELVDGNTYLLSRLLRGQLGSEHAIADPLPAGAAFVLLNEHLVPIARGLDALGRPMQLRLAASGRSHDDAMAVALTVTPGATALRPLAPVQLRASRKADGIHISWIRRTRLDGDGWNNEVPLGEEIEAYRLEILSAAAVLRTIPCNTPQAIYPTASELADFGAAQSSLQIRVAQLSSTVGAGFATERRLAV</sequence>
<dbReference type="InterPro" id="IPR025195">
    <property type="entry name" value="GTA_TIM_dom"/>
</dbReference>
<feature type="domain" description="Tip attachment protein J" evidence="2">
    <location>
        <begin position="773"/>
        <end position="934"/>
    </location>
</feature>
<feature type="domain" description="GTA TIM-barrel-like" evidence="1">
    <location>
        <begin position="415"/>
        <end position="715"/>
    </location>
</feature>
<dbReference type="InterPro" id="IPR017853">
    <property type="entry name" value="GH"/>
</dbReference>
<evidence type="ECO:0000313" key="4">
    <source>
        <dbReference type="EMBL" id="ABD87383.1"/>
    </source>
</evidence>
<dbReference type="Pfam" id="PF23666">
    <property type="entry name" value="Rcc01698_C"/>
    <property type="match status" value="1"/>
</dbReference>
<gene>
    <name evidence="4" type="ordered locus">RPC_1824</name>
</gene>
<dbReference type="OrthoDB" id="8445115at2"/>
<organism evidence="4">
    <name type="scientific">Rhodopseudomonas palustris (strain BisB18)</name>
    <dbReference type="NCBI Taxonomy" id="316056"/>
    <lineage>
        <taxon>Bacteria</taxon>
        <taxon>Pseudomonadati</taxon>
        <taxon>Pseudomonadota</taxon>
        <taxon>Alphaproteobacteria</taxon>
        <taxon>Hyphomicrobiales</taxon>
        <taxon>Nitrobacteraceae</taxon>
        <taxon>Rhodopseudomonas</taxon>
    </lineage>
</organism>
<evidence type="ECO:0000259" key="3">
    <source>
        <dbReference type="Pfam" id="PF23666"/>
    </source>
</evidence>
<dbReference type="Pfam" id="PF13547">
    <property type="entry name" value="GTA_TIM"/>
    <property type="match status" value="1"/>
</dbReference>
<dbReference type="HOGENOM" id="CLU_007148_0_0_5"/>
<accession>Q217Q3</accession>
<dbReference type="SUPFAM" id="SSF51445">
    <property type="entry name" value="(Trans)glycosidases"/>
    <property type="match status" value="1"/>
</dbReference>
<evidence type="ECO:0000259" key="2">
    <source>
        <dbReference type="Pfam" id="PF13550"/>
    </source>
</evidence>
<proteinExistence type="predicted"/>
<dbReference type="KEGG" id="rpc:RPC_1824"/>
<dbReference type="Pfam" id="PF13550">
    <property type="entry name" value="Phage-tail_3"/>
    <property type="match status" value="1"/>
</dbReference>